<dbReference type="OrthoDB" id="8063676at2759"/>
<dbReference type="InterPro" id="IPR025724">
    <property type="entry name" value="GAG-pre-integrase_dom"/>
</dbReference>
<accession>A0A5C7IKI5</accession>
<evidence type="ECO:0000259" key="2">
    <source>
        <dbReference type="Pfam" id="PF13976"/>
    </source>
</evidence>
<feature type="domain" description="Retrovirus-related Pol polyprotein from transposon TNT 1-94-like beta-barrel" evidence="3">
    <location>
        <begin position="196"/>
        <end position="253"/>
    </location>
</feature>
<feature type="compositionally biased region" description="Low complexity" evidence="1">
    <location>
        <begin position="362"/>
        <end position="371"/>
    </location>
</feature>
<dbReference type="AlphaFoldDB" id="A0A5C7IKI5"/>
<feature type="compositionally biased region" description="Polar residues" evidence="1">
    <location>
        <begin position="425"/>
        <end position="436"/>
    </location>
</feature>
<dbReference type="EMBL" id="VAHF01000002">
    <property type="protein sequence ID" value="TXG68966.1"/>
    <property type="molecule type" value="Genomic_DNA"/>
</dbReference>
<organism evidence="4 5">
    <name type="scientific">Acer yangbiense</name>
    <dbReference type="NCBI Taxonomy" id="1000413"/>
    <lineage>
        <taxon>Eukaryota</taxon>
        <taxon>Viridiplantae</taxon>
        <taxon>Streptophyta</taxon>
        <taxon>Embryophyta</taxon>
        <taxon>Tracheophyta</taxon>
        <taxon>Spermatophyta</taxon>
        <taxon>Magnoliopsida</taxon>
        <taxon>eudicotyledons</taxon>
        <taxon>Gunneridae</taxon>
        <taxon>Pentapetalae</taxon>
        <taxon>rosids</taxon>
        <taxon>malvids</taxon>
        <taxon>Sapindales</taxon>
        <taxon>Sapindaceae</taxon>
        <taxon>Hippocastanoideae</taxon>
        <taxon>Acereae</taxon>
        <taxon>Acer</taxon>
    </lineage>
</organism>
<dbReference type="Pfam" id="PF22936">
    <property type="entry name" value="Pol_BBD"/>
    <property type="match status" value="1"/>
</dbReference>
<feature type="compositionally biased region" description="Basic residues" evidence="1">
    <location>
        <begin position="383"/>
        <end position="396"/>
    </location>
</feature>
<reference evidence="5" key="1">
    <citation type="journal article" date="2019" name="Gigascience">
        <title>De novo genome assembly of the endangered Acer yangbiense, a plant species with extremely small populations endemic to Yunnan Province, China.</title>
        <authorList>
            <person name="Yang J."/>
            <person name="Wariss H.M."/>
            <person name="Tao L."/>
            <person name="Zhang R."/>
            <person name="Yun Q."/>
            <person name="Hollingsworth P."/>
            <person name="Dao Z."/>
            <person name="Luo G."/>
            <person name="Guo H."/>
            <person name="Ma Y."/>
            <person name="Sun W."/>
        </authorList>
    </citation>
    <scope>NUCLEOTIDE SEQUENCE [LARGE SCALE GENOMIC DNA]</scope>
    <source>
        <strain evidence="5">cv. Malutang</strain>
    </source>
</reference>
<gene>
    <name evidence="4" type="ORF">EZV62_003901</name>
</gene>
<name>A0A5C7IKI5_9ROSI</name>
<comment type="caution">
    <text evidence="4">The sequence shown here is derived from an EMBL/GenBank/DDBJ whole genome shotgun (WGS) entry which is preliminary data.</text>
</comment>
<keyword evidence="5" id="KW-1185">Reference proteome</keyword>
<evidence type="ECO:0000313" key="4">
    <source>
        <dbReference type="EMBL" id="TXG68966.1"/>
    </source>
</evidence>
<dbReference type="Pfam" id="PF13976">
    <property type="entry name" value="gag_pre-integrs"/>
    <property type="match status" value="1"/>
</dbReference>
<feature type="domain" description="GAG-pre-integrase" evidence="2">
    <location>
        <begin position="282"/>
        <end position="326"/>
    </location>
</feature>
<feature type="region of interest" description="Disordered" evidence="1">
    <location>
        <begin position="173"/>
        <end position="201"/>
    </location>
</feature>
<dbReference type="Proteomes" id="UP000323000">
    <property type="component" value="Chromosome 2"/>
</dbReference>
<dbReference type="Pfam" id="PF14223">
    <property type="entry name" value="Retrotran_gag_2"/>
    <property type="match status" value="1"/>
</dbReference>
<dbReference type="InterPro" id="IPR054722">
    <property type="entry name" value="PolX-like_BBD"/>
</dbReference>
<dbReference type="PANTHER" id="PTHR35317">
    <property type="entry name" value="OS04G0629600 PROTEIN"/>
    <property type="match status" value="1"/>
</dbReference>
<proteinExistence type="predicted"/>
<feature type="region of interest" description="Disordered" evidence="1">
    <location>
        <begin position="348"/>
        <end position="436"/>
    </location>
</feature>
<evidence type="ECO:0000256" key="1">
    <source>
        <dbReference type="SAM" id="MobiDB-lite"/>
    </source>
</evidence>
<dbReference type="PANTHER" id="PTHR35317:SF28">
    <property type="entry name" value="ZINC FINGER, CCHC-TYPE, RIBONUCLEASE H-LIKE DOMAIN, GAG-PRE-INTEGRASE DOMAIN PROTEIN-RELATED"/>
    <property type="match status" value="1"/>
</dbReference>
<protein>
    <submittedName>
        <fullName evidence="4">Uncharacterized protein</fullName>
    </submittedName>
</protein>
<evidence type="ECO:0000313" key="5">
    <source>
        <dbReference type="Proteomes" id="UP000323000"/>
    </source>
</evidence>
<evidence type="ECO:0000259" key="3">
    <source>
        <dbReference type="Pfam" id="PF22936"/>
    </source>
</evidence>
<sequence>MASNNNMLQPQLPRFDGKNYSRWSQQMKVLYGSQDLWEVIENGFVELENQTGLTQQQANELKENCKKDKKALFFIYQAVDEVIFERISTATSAKAAWDALQLTYQDQRIVEKILRSMTRKFEHVVVAIEVSRDLSTLSVNSLMGSLQSHELRLKQFDTTPLEQAFQSHAYFNQSSRGRRGGRGGGRNSESRNNNNDSKEESIKIGDDKRLLVKGKGDILVQTKKGVKRISNVFYVPSLKHNLLSVGQLLQKGYNVIFKDDVCEIKGKDGGLIAKIKMTQNKMFPLNFSYGQSSCFNTMVKDPSWLWHLRYGHLSFNSLSHMCQNHMEKSWKWNATDQKQKSISIDIEDNKDAQVAEPDEAEPLSSSSSSSVSDEDSPLPTPRRSTRPHQLSKRKERRPAGEEEEEIDQQQKMKSMQTAEKERETGSSSGGPTTIDE</sequence>